<dbReference type="InterPro" id="IPR049492">
    <property type="entry name" value="BD-FAE-like_dom"/>
</dbReference>
<sequence length="285" mass="31898">MKNLKIFGILLLISIFFQSCQRDAESPLDANQALEIFDLSYGDDPRQKMDVFLPAGRSQTSTRVLVWVHGGSWMDGDKSEFVSFKPWFENAQENYAYVSLNYRLFDLGTGSNRFPSQEEDMIAAMDLIQSKLSDWNVSEELVMAGASAGGHLTLLHSYKNNSDGLVKTAVALFPPTDLIGMLTVNNLAPFLFQALIGNPEQDKQKFLDSSPLTFVESGSVPTAFFHGTADTVVPVQQSYDLETALEKEGVPFLSRYYAGQGHGFTEQTYRDLIFEVEDFIQENRP</sequence>
<dbReference type="Gene3D" id="3.40.50.1820">
    <property type="entry name" value="alpha/beta hydrolase"/>
    <property type="match status" value="1"/>
</dbReference>
<dbReference type="InterPro" id="IPR050300">
    <property type="entry name" value="GDXG_lipolytic_enzyme"/>
</dbReference>
<dbReference type="Pfam" id="PF20434">
    <property type="entry name" value="BD-FAE"/>
    <property type="match status" value="1"/>
</dbReference>
<dbReference type="EMBL" id="PVTR01000002">
    <property type="protein sequence ID" value="PRY89893.1"/>
    <property type="molecule type" value="Genomic_DNA"/>
</dbReference>
<dbReference type="InterPro" id="IPR029058">
    <property type="entry name" value="AB_hydrolase_fold"/>
</dbReference>
<dbReference type="PROSITE" id="PS51257">
    <property type="entry name" value="PROKAR_LIPOPROTEIN"/>
    <property type="match status" value="1"/>
</dbReference>
<dbReference type="Proteomes" id="UP000238157">
    <property type="component" value="Unassembled WGS sequence"/>
</dbReference>
<dbReference type="RefSeq" id="WP_106132566.1">
    <property type="nucleotide sequence ID" value="NZ_PVTR01000002.1"/>
</dbReference>
<accession>A0A2T0WT74</accession>
<evidence type="ECO:0000313" key="3">
    <source>
        <dbReference type="EMBL" id="PRY89893.1"/>
    </source>
</evidence>
<name>A0A2T0WT74_9BACT</name>
<keyword evidence="1" id="KW-0378">Hydrolase</keyword>
<dbReference type="GO" id="GO:0016787">
    <property type="term" value="F:hydrolase activity"/>
    <property type="evidence" value="ECO:0007669"/>
    <property type="project" value="UniProtKB-KW"/>
</dbReference>
<evidence type="ECO:0000313" key="4">
    <source>
        <dbReference type="Proteomes" id="UP000238157"/>
    </source>
</evidence>
<protein>
    <submittedName>
        <fullName evidence="3">Prolyl oligopeptidase family protein</fullName>
    </submittedName>
</protein>
<dbReference type="SUPFAM" id="SSF53474">
    <property type="entry name" value="alpha/beta-Hydrolases"/>
    <property type="match status" value="1"/>
</dbReference>
<reference evidence="3 4" key="1">
    <citation type="submission" date="2018-03" db="EMBL/GenBank/DDBJ databases">
        <title>Genomic Encyclopedia of Archaeal and Bacterial Type Strains, Phase II (KMG-II): from individual species to whole genera.</title>
        <authorList>
            <person name="Goeker M."/>
        </authorList>
    </citation>
    <scope>NUCLEOTIDE SEQUENCE [LARGE SCALE GENOMIC DNA]</scope>
    <source>
        <strain evidence="3 4">DSM 27929</strain>
    </source>
</reference>
<organism evidence="3 4">
    <name type="scientific">Mongoliibacter ruber</name>
    <dbReference type="NCBI Taxonomy" id="1750599"/>
    <lineage>
        <taxon>Bacteria</taxon>
        <taxon>Pseudomonadati</taxon>
        <taxon>Bacteroidota</taxon>
        <taxon>Cytophagia</taxon>
        <taxon>Cytophagales</taxon>
        <taxon>Cyclobacteriaceae</taxon>
        <taxon>Mongoliibacter</taxon>
    </lineage>
</organism>
<evidence type="ECO:0000256" key="1">
    <source>
        <dbReference type="ARBA" id="ARBA00022801"/>
    </source>
</evidence>
<comment type="caution">
    <text evidence="3">The sequence shown here is derived from an EMBL/GenBank/DDBJ whole genome shotgun (WGS) entry which is preliminary data.</text>
</comment>
<dbReference type="OrthoDB" id="9777975at2"/>
<dbReference type="PANTHER" id="PTHR48081">
    <property type="entry name" value="AB HYDROLASE SUPERFAMILY PROTEIN C4A8.06C"/>
    <property type="match status" value="1"/>
</dbReference>
<gene>
    <name evidence="3" type="ORF">CLW00_102369</name>
</gene>
<keyword evidence="4" id="KW-1185">Reference proteome</keyword>
<evidence type="ECO:0000259" key="2">
    <source>
        <dbReference type="Pfam" id="PF20434"/>
    </source>
</evidence>
<proteinExistence type="predicted"/>
<dbReference type="PANTHER" id="PTHR48081:SF13">
    <property type="entry name" value="ALPHA_BETA HYDROLASE"/>
    <property type="match status" value="1"/>
</dbReference>
<dbReference type="AlphaFoldDB" id="A0A2T0WT74"/>
<feature type="domain" description="BD-FAE-like" evidence="2">
    <location>
        <begin position="49"/>
        <end position="245"/>
    </location>
</feature>